<evidence type="ECO:0000256" key="5">
    <source>
        <dbReference type="RuleBase" id="RU362059"/>
    </source>
</evidence>
<dbReference type="EMBL" id="GAMC01019491">
    <property type="protein sequence ID" value="JAB87064.1"/>
    <property type="molecule type" value="mRNA"/>
</dbReference>
<dbReference type="Proteomes" id="UP000606786">
    <property type="component" value="Unassembled WGS sequence"/>
</dbReference>
<keyword evidence="2 4" id="KW-0328">Glycosyltransferase</keyword>
<keyword evidence="8" id="KW-1185">Reference proteome</keyword>
<dbReference type="EMBL" id="CAJHJT010000056">
    <property type="protein sequence ID" value="CAD7013382.1"/>
    <property type="molecule type" value="Genomic_DNA"/>
</dbReference>
<name>W8AR85_CERCA</name>
<accession>W8AR85</accession>
<keyword evidence="5" id="KW-0812">Transmembrane</keyword>
<dbReference type="PANTHER" id="PTHR48043">
    <property type="entry name" value="EG:EG0003.4 PROTEIN-RELATED"/>
    <property type="match status" value="1"/>
</dbReference>
<dbReference type="InterPro" id="IPR050271">
    <property type="entry name" value="UDP-glycosyltransferase"/>
</dbReference>
<dbReference type="SUPFAM" id="SSF53756">
    <property type="entry name" value="UDP-Glycosyltransferase/glycogen phosphorylase"/>
    <property type="match status" value="1"/>
</dbReference>
<dbReference type="OrthoDB" id="5835829at2759"/>
<dbReference type="AlphaFoldDB" id="W8AR85"/>
<dbReference type="GO" id="GO:0016020">
    <property type="term" value="C:membrane"/>
    <property type="evidence" value="ECO:0007669"/>
    <property type="project" value="UniProtKB-SubCell"/>
</dbReference>
<dbReference type="InterPro" id="IPR002213">
    <property type="entry name" value="UDP_glucos_trans"/>
</dbReference>
<keyword evidence="5" id="KW-0472">Membrane</keyword>
<reference evidence="7" key="2">
    <citation type="journal article" date="2014" name="BMC Genomics">
        <title>A genomic perspective to assessing quality of mass-reared SIT flies used in Mediterranean fruit fly (Ceratitis capitata) eradication in California.</title>
        <authorList>
            <person name="Calla B."/>
            <person name="Hall B."/>
            <person name="Hou S."/>
            <person name="Geib S.M."/>
        </authorList>
    </citation>
    <scope>NUCLEOTIDE SEQUENCE</scope>
</reference>
<keyword evidence="5" id="KW-0732">Signal</keyword>
<feature type="signal peptide" evidence="5">
    <location>
        <begin position="1"/>
        <end position="22"/>
    </location>
</feature>
<dbReference type="FunFam" id="3.40.50.2000:FF:000050">
    <property type="entry name" value="UDP-glucuronosyltransferase"/>
    <property type="match status" value="1"/>
</dbReference>
<dbReference type="Gene3D" id="3.40.50.2000">
    <property type="entry name" value="Glycogen Phosphorylase B"/>
    <property type="match status" value="2"/>
</dbReference>
<dbReference type="PANTHER" id="PTHR48043:SF114">
    <property type="entry name" value="IP04436P-RELATED"/>
    <property type="match status" value="1"/>
</dbReference>
<dbReference type="PROSITE" id="PS00375">
    <property type="entry name" value="UDPGT"/>
    <property type="match status" value="1"/>
</dbReference>
<dbReference type="Pfam" id="PF00201">
    <property type="entry name" value="UDPGT"/>
    <property type="match status" value="1"/>
</dbReference>
<dbReference type="CDD" id="cd03784">
    <property type="entry name" value="GT1_Gtf-like"/>
    <property type="match status" value="1"/>
</dbReference>
<proteinExistence type="evidence at transcript level"/>
<comment type="similarity">
    <text evidence="1 4">Belongs to the UDP-glycosyltransferase family.</text>
</comment>
<evidence type="ECO:0000256" key="4">
    <source>
        <dbReference type="RuleBase" id="RU003718"/>
    </source>
</evidence>
<dbReference type="EMBL" id="GAMC01019492">
    <property type="protein sequence ID" value="JAB87063.1"/>
    <property type="molecule type" value="mRNA"/>
</dbReference>
<comment type="catalytic activity">
    <reaction evidence="5">
        <text>glucuronate acceptor + UDP-alpha-D-glucuronate = acceptor beta-D-glucuronoside + UDP + H(+)</text>
        <dbReference type="Rhea" id="RHEA:21032"/>
        <dbReference type="ChEBI" id="CHEBI:15378"/>
        <dbReference type="ChEBI" id="CHEBI:58052"/>
        <dbReference type="ChEBI" id="CHEBI:58223"/>
        <dbReference type="ChEBI" id="CHEBI:132367"/>
        <dbReference type="ChEBI" id="CHEBI:132368"/>
        <dbReference type="EC" id="2.4.1.17"/>
    </reaction>
</comment>
<keyword evidence="3 4" id="KW-0808">Transferase</keyword>
<dbReference type="FunFam" id="3.40.50.2000:FF:000144">
    <property type="entry name" value="UDP-glucuronosyltransferase"/>
    <property type="match status" value="1"/>
</dbReference>
<evidence type="ECO:0000313" key="7">
    <source>
        <dbReference type="EMBL" id="JAB87063.1"/>
    </source>
</evidence>
<reference evidence="7" key="1">
    <citation type="submission" date="2013-07" db="EMBL/GenBank/DDBJ databases">
        <authorList>
            <person name="Geib S."/>
        </authorList>
    </citation>
    <scope>NUCLEOTIDE SEQUENCE</scope>
</reference>
<evidence type="ECO:0000256" key="2">
    <source>
        <dbReference type="ARBA" id="ARBA00022676"/>
    </source>
</evidence>
<evidence type="ECO:0000256" key="3">
    <source>
        <dbReference type="ARBA" id="ARBA00022679"/>
    </source>
</evidence>
<dbReference type="EMBL" id="GAMC01019493">
    <property type="protein sequence ID" value="JAB87062.1"/>
    <property type="molecule type" value="mRNA"/>
</dbReference>
<evidence type="ECO:0000256" key="1">
    <source>
        <dbReference type="ARBA" id="ARBA00009995"/>
    </source>
</evidence>
<keyword evidence="5" id="KW-1133">Transmembrane helix</keyword>
<comment type="subcellular location">
    <subcellularLocation>
        <location evidence="5">Membrane</location>
        <topology evidence="5">Single-pass membrane protein</topology>
    </subcellularLocation>
</comment>
<feature type="transmembrane region" description="Helical" evidence="5">
    <location>
        <begin position="476"/>
        <end position="501"/>
    </location>
</feature>
<gene>
    <name evidence="7" type="primary">UDB19</name>
    <name evidence="6" type="ORF">CCAP1982_LOCUS21447</name>
</gene>
<reference evidence="6" key="3">
    <citation type="submission" date="2020-11" db="EMBL/GenBank/DDBJ databases">
        <authorList>
            <person name="Whitehead M."/>
        </authorList>
    </citation>
    <scope>NUCLEOTIDE SEQUENCE</scope>
    <source>
        <strain evidence="6">EGII</strain>
    </source>
</reference>
<evidence type="ECO:0000313" key="6">
    <source>
        <dbReference type="EMBL" id="CAD7013382.1"/>
    </source>
</evidence>
<dbReference type="GO" id="GO:0015020">
    <property type="term" value="F:glucuronosyltransferase activity"/>
    <property type="evidence" value="ECO:0007669"/>
    <property type="project" value="UniProtKB-EC"/>
</dbReference>
<protein>
    <recommendedName>
        <fullName evidence="5">UDP-glucuronosyltransferase</fullName>
        <ecNumber evidence="5">2.4.1.17</ecNumber>
    </recommendedName>
</protein>
<sequence>MSKSTPSHLLFLLGLCCTLVQASYPLKILGLFPHPGISHFHFFHPIMRGLAEKGHDVTVISHFPDKSPPARYKDLPLTNLETLSDSVDLKFFENRRFYNHFVEFFLLYEWGRSACNTTLRSDALAQVLRQRQRFDVVIMEQFTSDCMAAVAHQLKAPFIGLSSCALMPWHYGRMGMPMIPSHMPALFMGQAESMTFSARLANWFTFHAMRLLYDFYTTPSTDALVQYKFGHDIPSVGELAKETSLMFVNQHFSLTGVKPLPPSVIELGGVHIQKAKPLDPELQKFIDNAEHGVVLISWGSMVRANTLPPAKRDAILRAIKRLKQRVIWKWENGTLEHKPDNLYVSKWLPQRDILCHPNVKVFMAHGGLMGTSEAAYCGVPMVATPFYGDQFVNSAAVKYRRMGVVLHYEDITENSVLRSIREVLKKEYMDNAKAVSFSYRHRPQSALETAIWWVEYVAKTEGAPLTKGHAVSLSGFVYYSLDIYLFLAFVAVISVLSWRFVWNRICARRPKAPVKQKTN</sequence>
<feature type="chain" id="PRO_5007366412" description="UDP-glucuronosyltransferase" evidence="5">
    <location>
        <begin position="23"/>
        <end position="519"/>
    </location>
</feature>
<dbReference type="EC" id="2.4.1.17" evidence="5"/>
<evidence type="ECO:0000313" key="8">
    <source>
        <dbReference type="Proteomes" id="UP000606786"/>
    </source>
</evidence>
<dbReference type="InterPro" id="IPR035595">
    <property type="entry name" value="UDP_glycos_trans_CS"/>
</dbReference>
<organism evidence="7">
    <name type="scientific">Ceratitis capitata</name>
    <name type="common">Mediterranean fruit fly</name>
    <name type="synonym">Tephritis capitata</name>
    <dbReference type="NCBI Taxonomy" id="7213"/>
    <lineage>
        <taxon>Eukaryota</taxon>
        <taxon>Metazoa</taxon>
        <taxon>Ecdysozoa</taxon>
        <taxon>Arthropoda</taxon>
        <taxon>Hexapoda</taxon>
        <taxon>Insecta</taxon>
        <taxon>Pterygota</taxon>
        <taxon>Neoptera</taxon>
        <taxon>Endopterygota</taxon>
        <taxon>Diptera</taxon>
        <taxon>Brachycera</taxon>
        <taxon>Muscomorpha</taxon>
        <taxon>Tephritoidea</taxon>
        <taxon>Tephritidae</taxon>
        <taxon>Ceratitis</taxon>
        <taxon>Ceratitis</taxon>
    </lineage>
</organism>